<proteinExistence type="inferred from homology"/>
<evidence type="ECO:0000256" key="10">
    <source>
        <dbReference type="HAMAP-Rule" id="MF_01405"/>
    </source>
</evidence>
<evidence type="ECO:0000256" key="5">
    <source>
        <dbReference type="ARBA" id="ARBA00022801"/>
    </source>
</evidence>
<evidence type="ECO:0000256" key="2">
    <source>
        <dbReference type="ARBA" id="ARBA00011738"/>
    </source>
</evidence>
<feature type="binding site" evidence="10">
    <location>
        <position position="67"/>
    </location>
    <ligand>
        <name>Mg(2+)</name>
        <dbReference type="ChEBI" id="CHEBI:18420"/>
    </ligand>
</feature>
<protein>
    <recommendedName>
        <fullName evidence="10">dITP/XTP pyrophosphatase</fullName>
        <ecNumber evidence="10">3.6.1.66</ecNumber>
    </recommendedName>
    <alternativeName>
        <fullName evidence="10">Non-canonical purine NTP pyrophosphatase</fullName>
    </alternativeName>
    <alternativeName>
        <fullName evidence="10">Non-standard purine NTP pyrophosphatase</fullName>
    </alternativeName>
    <alternativeName>
        <fullName evidence="10">Nucleoside-triphosphate diphosphatase</fullName>
    </alternativeName>
    <alternativeName>
        <fullName evidence="10">Nucleoside-triphosphate pyrophosphatase</fullName>
        <shortName evidence="10">NTPase</shortName>
    </alternativeName>
</protein>
<comment type="similarity">
    <text evidence="1 10 11">Belongs to the HAM1 NTPase family.</text>
</comment>
<comment type="caution">
    <text evidence="12">The sequence shown here is derived from an EMBL/GenBank/DDBJ whole genome shotgun (WGS) entry which is preliminary data.</text>
</comment>
<dbReference type="SUPFAM" id="SSF52972">
    <property type="entry name" value="ITPase-like"/>
    <property type="match status" value="1"/>
</dbReference>
<dbReference type="RefSeq" id="WP_087369834.1">
    <property type="nucleotide sequence ID" value="NZ_NFKK01000001.1"/>
</dbReference>
<keyword evidence="5 10" id="KW-0378">Hydrolase</keyword>
<dbReference type="GO" id="GO:0009117">
    <property type="term" value="P:nucleotide metabolic process"/>
    <property type="evidence" value="ECO:0007669"/>
    <property type="project" value="UniProtKB-KW"/>
</dbReference>
<dbReference type="EC" id="3.6.1.66" evidence="10"/>
<evidence type="ECO:0000256" key="8">
    <source>
        <dbReference type="ARBA" id="ARBA00051875"/>
    </source>
</evidence>
<comment type="function">
    <text evidence="10">Pyrophosphatase that catalyzes the hydrolysis of nucleoside triphosphates to their monophosphate derivatives, with a high preference for the non-canonical purine nucleotides XTP (xanthosine triphosphate), dITP (deoxyinosine triphosphate) and ITP. Seems to function as a house-cleaning enzyme that removes non-canonical purine nucleotides from the nucleotide pool, thus preventing their incorporation into DNA/RNA and avoiding chromosomal lesions.</text>
</comment>
<dbReference type="AlphaFoldDB" id="A0A1Y4LCJ2"/>
<organism evidence="12 13">
    <name type="scientific">Butyricicoccus pullicaecorum</name>
    <dbReference type="NCBI Taxonomy" id="501571"/>
    <lineage>
        <taxon>Bacteria</taxon>
        <taxon>Bacillati</taxon>
        <taxon>Bacillota</taxon>
        <taxon>Clostridia</taxon>
        <taxon>Eubacteriales</taxon>
        <taxon>Butyricicoccaceae</taxon>
        <taxon>Butyricicoccus</taxon>
    </lineage>
</organism>
<sequence>MRFVLASHNKKKLDELSAILGGLGIEVVALPDDAPEPAEDGTTFEENARIKALAAHAHTGLPAIADDSGLEVDALDGAPGVYSARYCPGTDNDRNLFLLKNMEHIDECERQARFVCAICCVLPDGQEINVRGECEGEILTELHGTGGFGYDPLFYVREYDCTFGELSQQTKNQISHRGRALQKLANALSKRLK</sequence>
<feature type="binding site" evidence="10">
    <location>
        <begin position="148"/>
        <end position="151"/>
    </location>
    <ligand>
        <name>substrate</name>
    </ligand>
</feature>
<dbReference type="FunFam" id="3.90.950.10:FF:000001">
    <property type="entry name" value="dITP/XTP pyrophosphatase"/>
    <property type="match status" value="1"/>
</dbReference>
<evidence type="ECO:0000256" key="9">
    <source>
        <dbReference type="ARBA" id="ARBA00052017"/>
    </source>
</evidence>
<evidence type="ECO:0000256" key="4">
    <source>
        <dbReference type="ARBA" id="ARBA00022741"/>
    </source>
</evidence>
<feature type="binding site" evidence="10">
    <location>
        <begin position="176"/>
        <end position="177"/>
    </location>
    <ligand>
        <name>substrate</name>
    </ligand>
</feature>
<accession>A0A1Y4LCJ2</accession>
<dbReference type="GO" id="GO:0035870">
    <property type="term" value="F:dITP diphosphatase activity"/>
    <property type="evidence" value="ECO:0007669"/>
    <property type="project" value="UniProtKB-UniRule"/>
</dbReference>
<evidence type="ECO:0000256" key="3">
    <source>
        <dbReference type="ARBA" id="ARBA00022723"/>
    </source>
</evidence>
<dbReference type="GO" id="GO:0009146">
    <property type="term" value="P:purine nucleoside triphosphate catabolic process"/>
    <property type="evidence" value="ECO:0007669"/>
    <property type="project" value="UniProtKB-UniRule"/>
</dbReference>
<dbReference type="GO" id="GO:0017111">
    <property type="term" value="F:ribonucleoside triphosphate phosphatase activity"/>
    <property type="evidence" value="ECO:0007669"/>
    <property type="project" value="InterPro"/>
</dbReference>
<dbReference type="PANTHER" id="PTHR11067">
    <property type="entry name" value="INOSINE TRIPHOSPHATE PYROPHOSPHATASE/HAM1 PROTEIN"/>
    <property type="match status" value="1"/>
</dbReference>
<name>A0A1Y4LCJ2_9FIRM</name>
<dbReference type="GO" id="GO:0000166">
    <property type="term" value="F:nucleotide binding"/>
    <property type="evidence" value="ECO:0007669"/>
    <property type="project" value="UniProtKB-KW"/>
</dbReference>
<dbReference type="GO" id="GO:0005829">
    <property type="term" value="C:cytosol"/>
    <property type="evidence" value="ECO:0007669"/>
    <property type="project" value="TreeGrafter"/>
</dbReference>
<dbReference type="GO" id="GO:0036220">
    <property type="term" value="F:ITP diphosphatase activity"/>
    <property type="evidence" value="ECO:0007669"/>
    <property type="project" value="UniProtKB-UniRule"/>
</dbReference>
<evidence type="ECO:0000313" key="13">
    <source>
        <dbReference type="Proteomes" id="UP000195897"/>
    </source>
</evidence>
<comment type="subunit">
    <text evidence="2 10">Homodimer.</text>
</comment>
<comment type="cofactor">
    <cofactor evidence="10">
        <name>Mg(2+)</name>
        <dbReference type="ChEBI" id="CHEBI:18420"/>
    </cofactor>
    <text evidence="10">Binds 1 Mg(2+) ion per subunit.</text>
</comment>
<evidence type="ECO:0000256" key="6">
    <source>
        <dbReference type="ARBA" id="ARBA00022842"/>
    </source>
</evidence>
<feature type="binding site" evidence="10">
    <location>
        <position position="68"/>
    </location>
    <ligand>
        <name>substrate</name>
    </ligand>
</feature>
<feature type="binding site" evidence="10">
    <location>
        <position position="171"/>
    </location>
    <ligand>
        <name>substrate</name>
    </ligand>
</feature>
<reference evidence="13" key="1">
    <citation type="submission" date="2017-04" db="EMBL/GenBank/DDBJ databases">
        <title>Function of individual gut microbiota members based on whole genome sequencing of pure cultures obtained from chicken caecum.</title>
        <authorList>
            <person name="Medvecky M."/>
            <person name="Cejkova D."/>
            <person name="Polansky O."/>
            <person name="Karasova D."/>
            <person name="Kubasova T."/>
            <person name="Cizek A."/>
            <person name="Rychlik I."/>
        </authorList>
    </citation>
    <scope>NUCLEOTIDE SEQUENCE [LARGE SCALE GENOMIC DNA]</scope>
    <source>
        <strain evidence="13">An180</strain>
    </source>
</reference>
<keyword evidence="6 10" id="KW-0460">Magnesium</keyword>
<keyword evidence="7 10" id="KW-0546">Nucleotide metabolism</keyword>
<comment type="caution">
    <text evidence="10">Lacks conserved residue(s) required for the propagation of feature annotation.</text>
</comment>
<evidence type="ECO:0000256" key="7">
    <source>
        <dbReference type="ARBA" id="ARBA00023080"/>
    </source>
</evidence>
<dbReference type="InterPro" id="IPR020922">
    <property type="entry name" value="dITP/XTP_pyrophosphatase"/>
</dbReference>
<dbReference type="EMBL" id="NFKK01000001">
    <property type="protein sequence ID" value="OUP54436.1"/>
    <property type="molecule type" value="Genomic_DNA"/>
</dbReference>
<gene>
    <name evidence="12" type="ORF">B5F17_00630</name>
</gene>
<dbReference type="Proteomes" id="UP000195897">
    <property type="component" value="Unassembled WGS sequence"/>
</dbReference>
<keyword evidence="4 10" id="KW-0547">Nucleotide-binding</keyword>
<comment type="catalytic activity">
    <reaction evidence="10">
        <text>ITP + H2O = IMP + diphosphate + H(+)</text>
        <dbReference type="Rhea" id="RHEA:29399"/>
        <dbReference type="ChEBI" id="CHEBI:15377"/>
        <dbReference type="ChEBI" id="CHEBI:15378"/>
        <dbReference type="ChEBI" id="CHEBI:33019"/>
        <dbReference type="ChEBI" id="CHEBI:58053"/>
        <dbReference type="ChEBI" id="CHEBI:61402"/>
        <dbReference type="EC" id="3.6.1.66"/>
    </reaction>
</comment>
<feature type="binding site" evidence="10">
    <location>
        <begin position="7"/>
        <end position="12"/>
    </location>
    <ligand>
        <name>substrate</name>
    </ligand>
</feature>
<dbReference type="CDD" id="cd00515">
    <property type="entry name" value="HAM1"/>
    <property type="match status" value="1"/>
</dbReference>
<dbReference type="Gene3D" id="3.90.950.10">
    <property type="match status" value="1"/>
</dbReference>
<dbReference type="InterPro" id="IPR029001">
    <property type="entry name" value="ITPase-like_fam"/>
</dbReference>
<dbReference type="Pfam" id="PF01725">
    <property type="entry name" value="Ham1p_like"/>
    <property type="match status" value="1"/>
</dbReference>
<comment type="catalytic activity">
    <reaction evidence="9 10">
        <text>XTP + H2O = XMP + diphosphate + H(+)</text>
        <dbReference type="Rhea" id="RHEA:28610"/>
        <dbReference type="ChEBI" id="CHEBI:15377"/>
        <dbReference type="ChEBI" id="CHEBI:15378"/>
        <dbReference type="ChEBI" id="CHEBI:33019"/>
        <dbReference type="ChEBI" id="CHEBI:57464"/>
        <dbReference type="ChEBI" id="CHEBI:61314"/>
        <dbReference type="EC" id="3.6.1.66"/>
    </reaction>
</comment>
<dbReference type="HAMAP" id="MF_01405">
    <property type="entry name" value="Non_canon_purine_NTPase"/>
    <property type="match status" value="1"/>
</dbReference>
<dbReference type="GO" id="GO:0046872">
    <property type="term" value="F:metal ion binding"/>
    <property type="evidence" value="ECO:0007669"/>
    <property type="project" value="UniProtKB-KW"/>
</dbReference>
<feature type="active site" description="Proton acceptor" evidence="10">
    <location>
        <position position="67"/>
    </location>
</feature>
<comment type="catalytic activity">
    <reaction evidence="8 10">
        <text>dITP + H2O = dIMP + diphosphate + H(+)</text>
        <dbReference type="Rhea" id="RHEA:28342"/>
        <dbReference type="ChEBI" id="CHEBI:15377"/>
        <dbReference type="ChEBI" id="CHEBI:15378"/>
        <dbReference type="ChEBI" id="CHEBI:33019"/>
        <dbReference type="ChEBI" id="CHEBI:61194"/>
        <dbReference type="ChEBI" id="CHEBI:61382"/>
        <dbReference type="EC" id="3.6.1.66"/>
    </reaction>
</comment>
<evidence type="ECO:0000256" key="11">
    <source>
        <dbReference type="RuleBase" id="RU003781"/>
    </source>
</evidence>
<keyword evidence="3 10" id="KW-0479">Metal-binding</keyword>
<dbReference type="GO" id="GO:0036222">
    <property type="term" value="F:XTP diphosphatase activity"/>
    <property type="evidence" value="ECO:0007669"/>
    <property type="project" value="UniProtKB-UniRule"/>
</dbReference>
<dbReference type="NCBIfam" id="TIGR00042">
    <property type="entry name" value="RdgB/HAM1 family non-canonical purine NTP pyrophosphatase"/>
    <property type="match status" value="1"/>
</dbReference>
<dbReference type="InterPro" id="IPR002637">
    <property type="entry name" value="RdgB/HAM1"/>
</dbReference>
<evidence type="ECO:0000256" key="1">
    <source>
        <dbReference type="ARBA" id="ARBA00008023"/>
    </source>
</evidence>
<dbReference type="PANTHER" id="PTHR11067:SF9">
    <property type="entry name" value="INOSINE TRIPHOSPHATE PYROPHOSPHATASE"/>
    <property type="match status" value="1"/>
</dbReference>
<evidence type="ECO:0000313" key="12">
    <source>
        <dbReference type="EMBL" id="OUP54436.1"/>
    </source>
</evidence>